<accession>A0A1H1XBR0</accession>
<dbReference type="InterPro" id="IPR003959">
    <property type="entry name" value="ATPase_AAA_core"/>
</dbReference>
<dbReference type="InterPro" id="IPR027417">
    <property type="entry name" value="P-loop_NTPase"/>
</dbReference>
<dbReference type="Gene3D" id="3.40.50.300">
    <property type="entry name" value="P-loop containing nucleotide triphosphate hydrolases"/>
    <property type="match status" value="2"/>
</dbReference>
<proteinExistence type="predicted"/>
<evidence type="ECO:0000313" key="3">
    <source>
        <dbReference type="Proteomes" id="UP000243426"/>
    </source>
</evidence>
<evidence type="ECO:0000259" key="1">
    <source>
        <dbReference type="Pfam" id="PF13304"/>
    </source>
</evidence>
<feature type="domain" description="ATPase AAA-type core" evidence="1">
    <location>
        <begin position="26"/>
        <end position="322"/>
    </location>
</feature>
<sequence>MARIRYVEIQNFRGINRLSWAPCEGINCLIGPGDSGKTSILDAIEVCMSVRRNVEFSDADFFGMDVSKPIIIRVTVGALPDHLMDLDSLGDVLRGFNAASGCVEDEPGDGLEVVLTFQLVVGSDLDPKRALYSRRTESDPYQRQLQWKERAMLAPSRIGNHSSTNLSWSRSSVLARLSEEKLAVGNDLVSAAREARLAFGDKAGANIGDMLDLVTTKAREMGIDVGEKAQALLDAGALSFSDGAITLHSDGGVPLRNLGTGSSRLLLAALHREASSAASCLLVDEVEHGLEPHRVISLLHSLGSKETEAPLQVFMTTHSAVAVRELSGDQIVIVRKADGGQHQMRLVSSENVIQGAARLYPEAFLARTVIVCEGASEVGLLRGIDRYRVSKGKQSAYANATAFVDAGGRSPKHILERAQIFAQWGYRTKAFLDADVVIPQEAREAAEADGVTVCTWGDSLALEEALFRWLPDYGVDDLIKLAIELNSEELVGGALEEVSNKKFDLETALSLVGGDAQYEDEERAFLGKAAKLSTKDSKVGPGRKGWFKSISKMELVGERVIGPWIKDAEPELKQPIFALFRQSDV</sequence>
<dbReference type="InterPro" id="IPR051396">
    <property type="entry name" value="Bact_Antivir_Def_Nuclease"/>
</dbReference>
<dbReference type="AlphaFoldDB" id="A0A1H1XBR0"/>
<dbReference type="Pfam" id="PF13304">
    <property type="entry name" value="AAA_21"/>
    <property type="match status" value="1"/>
</dbReference>
<dbReference type="RefSeq" id="WP_090275506.1">
    <property type="nucleotide sequence ID" value="NZ_LT629748.1"/>
</dbReference>
<gene>
    <name evidence="2" type="ORF">SAMN05216198_3549</name>
</gene>
<dbReference type="GO" id="GO:0005524">
    <property type="term" value="F:ATP binding"/>
    <property type="evidence" value="ECO:0007669"/>
    <property type="project" value="InterPro"/>
</dbReference>
<evidence type="ECO:0000313" key="2">
    <source>
        <dbReference type="EMBL" id="SDT06059.1"/>
    </source>
</evidence>
<dbReference type="EMBL" id="LT629748">
    <property type="protein sequence ID" value="SDT06059.1"/>
    <property type="molecule type" value="Genomic_DNA"/>
</dbReference>
<dbReference type="Proteomes" id="UP000243426">
    <property type="component" value="Chromosome I"/>
</dbReference>
<dbReference type="GO" id="GO:0016887">
    <property type="term" value="F:ATP hydrolysis activity"/>
    <property type="evidence" value="ECO:0007669"/>
    <property type="project" value="InterPro"/>
</dbReference>
<dbReference type="PANTHER" id="PTHR43581:SF4">
    <property type="entry name" value="ATP_GTP PHOSPHATASE"/>
    <property type="match status" value="1"/>
</dbReference>
<dbReference type="SUPFAM" id="SSF52540">
    <property type="entry name" value="P-loop containing nucleoside triphosphate hydrolases"/>
    <property type="match status" value="1"/>
</dbReference>
<organism evidence="2 3">
    <name type="scientific">Halopseudomonas litoralis</name>
    <dbReference type="NCBI Taxonomy" id="797277"/>
    <lineage>
        <taxon>Bacteria</taxon>
        <taxon>Pseudomonadati</taxon>
        <taxon>Pseudomonadota</taxon>
        <taxon>Gammaproteobacteria</taxon>
        <taxon>Pseudomonadales</taxon>
        <taxon>Pseudomonadaceae</taxon>
        <taxon>Halopseudomonas</taxon>
    </lineage>
</organism>
<reference evidence="3" key="1">
    <citation type="submission" date="2016-10" db="EMBL/GenBank/DDBJ databases">
        <authorList>
            <person name="Varghese N."/>
            <person name="Submissions S."/>
        </authorList>
    </citation>
    <scope>NUCLEOTIDE SEQUENCE [LARGE SCALE GENOMIC DNA]</scope>
    <source>
        <strain evidence="3">2SM5</strain>
    </source>
</reference>
<name>A0A1H1XBR0_9GAMM</name>
<dbReference type="STRING" id="797277.SAMN05216198_3549"/>
<dbReference type="OrthoDB" id="3322489at2"/>
<dbReference type="PANTHER" id="PTHR43581">
    <property type="entry name" value="ATP/GTP PHOSPHATASE"/>
    <property type="match status" value="1"/>
</dbReference>
<keyword evidence="3" id="KW-1185">Reference proteome</keyword>
<protein>
    <recommendedName>
        <fullName evidence="1">ATPase AAA-type core domain-containing protein</fullName>
    </recommendedName>
</protein>